<dbReference type="Pfam" id="PF02681">
    <property type="entry name" value="DUF212"/>
    <property type="match status" value="1"/>
</dbReference>
<feature type="transmembrane region" description="Helical" evidence="1">
    <location>
        <begin position="41"/>
        <end position="63"/>
    </location>
</feature>
<keyword evidence="1" id="KW-1133">Transmembrane helix</keyword>
<proteinExistence type="predicted"/>
<gene>
    <name evidence="2" type="ordered locus">Nther_1696</name>
</gene>
<dbReference type="PANTHER" id="PTHR31446">
    <property type="entry name" value="ACID PHOSPHATASE/VANADIUM-DEPENDENT HALOPEROXIDASE-RELATED PROTEIN"/>
    <property type="match status" value="1"/>
</dbReference>
<dbReference type="FunCoup" id="B2A528">
    <property type="interactions" value="29"/>
</dbReference>
<dbReference type="KEGG" id="nth:Nther_1696"/>
<keyword evidence="2" id="KW-0560">Oxidoreductase</keyword>
<dbReference type="InParanoid" id="B2A528"/>
<keyword evidence="1" id="KW-0812">Transmembrane</keyword>
<evidence type="ECO:0000313" key="3">
    <source>
        <dbReference type="Proteomes" id="UP000001683"/>
    </source>
</evidence>
<dbReference type="HOGENOM" id="CLU_073969_1_1_9"/>
<reference evidence="2 3" key="2">
    <citation type="journal article" date="2011" name="J. Bacteriol.">
        <title>Complete genome sequence of the anaerobic, halophilic alkalithermophile Natranaerobius thermophilus JW/NM-WN-LF.</title>
        <authorList>
            <person name="Zhao B."/>
            <person name="Mesbah N.M."/>
            <person name="Dalin E."/>
            <person name="Goodwin L."/>
            <person name="Nolan M."/>
            <person name="Pitluck S."/>
            <person name="Chertkov O."/>
            <person name="Brettin T.S."/>
            <person name="Han J."/>
            <person name="Larimer F.W."/>
            <person name="Land M.L."/>
            <person name="Hauser L."/>
            <person name="Kyrpides N."/>
            <person name="Wiegel J."/>
        </authorList>
    </citation>
    <scope>NUCLEOTIDE SEQUENCE [LARGE SCALE GENOMIC DNA]</scope>
    <source>
        <strain evidence="3">ATCC BAA-1301 / DSM 18059 / JW/NM-WN-LF</strain>
    </source>
</reference>
<dbReference type="InterPro" id="IPR003832">
    <property type="entry name" value="DUF212"/>
</dbReference>
<dbReference type="STRING" id="457570.Nther_1696"/>
<reference evidence="2 3" key="1">
    <citation type="submission" date="2008-04" db="EMBL/GenBank/DDBJ databases">
        <title>Complete sequence of chromosome of Natranaerobius thermophilus JW/NM-WN-LF.</title>
        <authorList>
            <consortium name="US DOE Joint Genome Institute"/>
            <person name="Copeland A."/>
            <person name="Lucas S."/>
            <person name="Lapidus A."/>
            <person name="Glavina del Rio T."/>
            <person name="Dalin E."/>
            <person name="Tice H."/>
            <person name="Bruce D."/>
            <person name="Goodwin L."/>
            <person name="Pitluck S."/>
            <person name="Chertkov O."/>
            <person name="Brettin T."/>
            <person name="Detter J.C."/>
            <person name="Han C."/>
            <person name="Kuske C.R."/>
            <person name="Schmutz J."/>
            <person name="Larimer F."/>
            <person name="Land M."/>
            <person name="Hauser L."/>
            <person name="Kyrpides N."/>
            <person name="Lykidis A."/>
            <person name="Mesbah N.M."/>
            <person name="Wiegel J."/>
        </authorList>
    </citation>
    <scope>NUCLEOTIDE SEQUENCE [LARGE SCALE GENOMIC DNA]</scope>
    <source>
        <strain evidence="3">ATCC BAA-1301 / DSM 18059 / JW/NM-WN-LF</strain>
    </source>
</reference>
<keyword evidence="2" id="KW-0575">Peroxidase</keyword>
<protein>
    <submittedName>
        <fullName evidence="2">Acid phosphatase/vanadium-dependent haloperoxidase related</fullName>
    </submittedName>
</protein>
<dbReference type="AlphaFoldDB" id="B2A528"/>
<dbReference type="EMBL" id="CP001034">
    <property type="protein sequence ID" value="ACB85270.1"/>
    <property type="molecule type" value="Genomic_DNA"/>
</dbReference>
<keyword evidence="1" id="KW-0472">Membrane</keyword>
<feature type="transmembrane region" description="Helical" evidence="1">
    <location>
        <begin position="123"/>
        <end position="146"/>
    </location>
</feature>
<organism evidence="2 3">
    <name type="scientific">Natranaerobius thermophilus (strain ATCC BAA-1301 / DSM 18059 / JW/NM-WN-LF)</name>
    <dbReference type="NCBI Taxonomy" id="457570"/>
    <lineage>
        <taxon>Bacteria</taxon>
        <taxon>Bacillati</taxon>
        <taxon>Bacillota</taxon>
        <taxon>Clostridia</taxon>
        <taxon>Natranaerobiales</taxon>
        <taxon>Natranaerobiaceae</taxon>
        <taxon>Natranaerobius</taxon>
    </lineage>
</organism>
<feature type="transmembrane region" description="Helical" evidence="1">
    <location>
        <begin position="6"/>
        <end position="29"/>
    </location>
</feature>
<dbReference type="OrthoDB" id="9792681at2"/>
<dbReference type="RefSeq" id="WP_012448138.1">
    <property type="nucleotide sequence ID" value="NC_010718.1"/>
</dbReference>
<accession>B2A528</accession>
<dbReference type="GO" id="GO:0004601">
    <property type="term" value="F:peroxidase activity"/>
    <property type="evidence" value="ECO:0007669"/>
    <property type="project" value="UniProtKB-KW"/>
</dbReference>
<dbReference type="Proteomes" id="UP000001683">
    <property type="component" value="Chromosome"/>
</dbReference>
<evidence type="ECO:0000256" key="1">
    <source>
        <dbReference type="SAM" id="Phobius"/>
    </source>
</evidence>
<dbReference type="eggNOG" id="COG1963">
    <property type="taxonomic scope" value="Bacteria"/>
</dbReference>
<evidence type="ECO:0000313" key="2">
    <source>
        <dbReference type="EMBL" id="ACB85270.1"/>
    </source>
</evidence>
<dbReference type="PANTHER" id="PTHR31446:SF29">
    <property type="entry name" value="ACID PHOSPHATASE_VANADIUM-DEPENDENT HALOPEROXIDASE-RELATED PROTEIN"/>
    <property type="match status" value="1"/>
</dbReference>
<keyword evidence="3" id="KW-1185">Reference proteome</keyword>
<sequence length="147" mass="15965">MILNELLSNIYLISALIGWFVAQLIKFTIYLIKHRSLDLKLFVASGGMPSSHSSFVVGLTGALGFDLGWGAPITALSIVFALVVMYDAAGVRRAAGKQAEILNKLIFEDNTDKNLTEQRLKELIGHTPVEVLAGAILGFLVAYLVVF</sequence>
<name>B2A528_NATTJ</name>
<feature type="transmembrane region" description="Helical" evidence="1">
    <location>
        <begin position="69"/>
        <end position="89"/>
    </location>
</feature>